<dbReference type="PRINTS" id="PR00411">
    <property type="entry name" value="PNDRDTASEI"/>
</dbReference>
<dbReference type="InterPro" id="IPR044926">
    <property type="entry name" value="RGS_subdomain_2"/>
</dbReference>
<name>A0AAW2ZS49_9EUKA</name>
<dbReference type="SUPFAM" id="SSF46785">
    <property type="entry name" value="Winged helix' DNA-binding domain"/>
    <property type="match status" value="1"/>
</dbReference>
<dbReference type="GO" id="GO:0004174">
    <property type="term" value="F:electron-transferring-flavoprotein dehydrogenase activity"/>
    <property type="evidence" value="ECO:0007669"/>
    <property type="project" value="TreeGrafter"/>
</dbReference>
<evidence type="ECO:0000259" key="6">
    <source>
        <dbReference type="PROSITE" id="PS50132"/>
    </source>
</evidence>
<dbReference type="PANTHER" id="PTHR43735:SF3">
    <property type="entry name" value="FERROPTOSIS SUPPRESSOR PROTEIN 1"/>
    <property type="match status" value="1"/>
</dbReference>
<evidence type="ECO:0000256" key="3">
    <source>
        <dbReference type="ARBA" id="ARBA00022700"/>
    </source>
</evidence>
<evidence type="ECO:0000313" key="8">
    <source>
        <dbReference type="Proteomes" id="UP001431209"/>
    </source>
</evidence>
<evidence type="ECO:0000313" key="7">
    <source>
        <dbReference type="EMBL" id="KAL0491564.1"/>
    </source>
</evidence>
<dbReference type="InterPro" id="IPR016137">
    <property type="entry name" value="RGS"/>
</dbReference>
<keyword evidence="5" id="KW-0560">Oxidoreductase</keyword>
<dbReference type="Pfam" id="PF00610">
    <property type="entry name" value="DEP"/>
    <property type="match status" value="1"/>
</dbReference>
<dbReference type="SMART" id="SM00049">
    <property type="entry name" value="DEP"/>
    <property type="match status" value="1"/>
</dbReference>
<dbReference type="InterPro" id="IPR023753">
    <property type="entry name" value="FAD/NAD-binding_dom"/>
</dbReference>
<dbReference type="InterPro" id="IPR000591">
    <property type="entry name" value="DEP_dom"/>
</dbReference>
<evidence type="ECO:0000256" key="5">
    <source>
        <dbReference type="ARBA" id="ARBA00023002"/>
    </source>
</evidence>
<dbReference type="Proteomes" id="UP001431209">
    <property type="component" value="Unassembled WGS sequence"/>
</dbReference>
<comment type="caution">
    <text evidence="7">The sequence shown here is derived from an EMBL/GenBank/DDBJ whole genome shotgun (WGS) entry which is preliminary data.</text>
</comment>
<dbReference type="Gene3D" id="1.10.10.10">
    <property type="entry name" value="Winged helix-like DNA-binding domain superfamily/Winged helix DNA-binding domain"/>
    <property type="match status" value="1"/>
</dbReference>
<reference evidence="7 8" key="1">
    <citation type="submission" date="2024-03" db="EMBL/GenBank/DDBJ databases">
        <title>The Acrasis kona genome and developmental transcriptomes reveal deep origins of eukaryotic multicellular pathways.</title>
        <authorList>
            <person name="Sheikh S."/>
            <person name="Fu C.-J."/>
            <person name="Brown M.W."/>
            <person name="Baldauf S.L."/>
        </authorList>
    </citation>
    <scope>NUCLEOTIDE SEQUENCE [LARGE SCALE GENOMIC DNA]</scope>
    <source>
        <strain evidence="7 8">ATCC MYA-3509</strain>
    </source>
</reference>
<sequence length="660" mass="74560">MNSTHTLSFEAVLDHEETRELFKSFLLSNRTAEVLDFIDVTDRYYSLKSDVNRYKLAQYIVTRFIGMNAECEINLSEDERVSLLATVAVSSPLHCARSIFEKTVCGITLELKQDSFKRFMCSDLLHNYIVQKKESLTSSKFELFMSQIDQYNPNLYSQHSRLNYTFSNQDDDCTESSTEEQLDALERSMKEPYTGVILGDHKLKFKHYSKCFSASDVVSWLSTKLDVERTQALTIMNSLNGQRQLFSFVRDKQQQQQHFDDDESTLLRFKDKKKIVLIGGGFANIVAARRLEEDYEVTLIDPKQHFECIPSFPLLVSEPERLSKIKYNLHHHLKHCQVLTGHAALHISDKKVMYKSNHITSSSPDTLASMDYDYLIIGSGASRVDCFPVIQQDDQGTEQRAVVINPYDCDQLQNHYHVIQSSNKVVIVGGGGMGIEISSELVCHRPDLSVVLVTKSSQLLNLDKSVSDSCMSKLTKHKNLEVMLNCEIKKIVGKTIHYETLGVSKSFCADVIIPCTGMRPNSSLCELYMPQAIDREANGSIKVNRSFQVYKGDGAYYSNIFAVGDVTNLPEFKLANLAMHHGKVVSDVINSIESGTAINKLPTYKTLIEPLVVSFGPENATLILNGKVIASNTIVRSVKYKMEDKVDMALKKNKKILSFV</sequence>
<dbReference type="EMBL" id="JAOPGA020001816">
    <property type="protein sequence ID" value="KAL0491564.1"/>
    <property type="molecule type" value="Genomic_DNA"/>
</dbReference>
<organism evidence="7 8">
    <name type="scientific">Acrasis kona</name>
    <dbReference type="NCBI Taxonomy" id="1008807"/>
    <lineage>
        <taxon>Eukaryota</taxon>
        <taxon>Discoba</taxon>
        <taxon>Heterolobosea</taxon>
        <taxon>Tetramitia</taxon>
        <taxon>Eutetramitia</taxon>
        <taxon>Acrasidae</taxon>
        <taxon>Acrasis</taxon>
    </lineage>
</organism>
<evidence type="ECO:0000256" key="2">
    <source>
        <dbReference type="ARBA" id="ARBA00022630"/>
    </source>
</evidence>
<dbReference type="SUPFAM" id="SSF51905">
    <property type="entry name" value="FAD/NAD(P)-binding domain"/>
    <property type="match status" value="1"/>
</dbReference>
<keyword evidence="2" id="KW-0285">Flavoprotein</keyword>
<dbReference type="PROSITE" id="PS50132">
    <property type="entry name" value="RGS"/>
    <property type="match status" value="1"/>
</dbReference>
<gene>
    <name evidence="7" type="ORF">AKO1_000010</name>
</gene>
<dbReference type="InterPro" id="IPR036390">
    <property type="entry name" value="WH_DNA-bd_sf"/>
</dbReference>
<dbReference type="AlphaFoldDB" id="A0AAW2ZS49"/>
<dbReference type="InterPro" id="IPR036305">
    <property type="entry name" value="RGS_sf"/>
</dbReference>
<dbReference type="CDD" id="cd04371">
    <property type="entry name" value="DEP"/>
    <property type="match status" value="1"/>
</dbReference>
<dbReference type="Pfam" id="PF07992">
    <property type="entry name" value="Pyr_redox_2"/>
    <property type="match status" value="1"/>
</dbReference>
<dbReference type="GO" id="GO:0050660">
    <property type="term" value="F:flavin adenine dinucleotide binding"/>
    <property type="evidence" value="ECO:0007669"/>
    <property type="project" value="TreeGrafter"/>
</dbReference>
<feature type="domain" description="RGS" evidence="6">
    <location>
        <begin position="8"/>
        <end position="129"/>
    </location>
</feature>
<protein>
    <submittedName>
        <fullName evidence="7">Apoptosis-inducing factor</fullName>
    </submittedName>
</protein>
<dbReference type="Gene3D" id="3.50.50.100">
    <property type="match status" value="1"/>
</dbReference>
<dbReference type="PRINTS" id="PR00368">
    <property type="entry name" value="FADPNR"/>
</dbReference>
<dbReference type="GO" id="GO:0005737">
    <property type="term" value="C:cytoplasm"/>
    <property type="evidence" value="ECO:0007669"/>
    <property type="project" value="TreeGrafter"/>
</dbReference>
<dbReference type="SMART" id="SM00315">
    <property type="entry name" value="RGS"/>
    <property type="match status" value="1"/>
</dbReference>
<dbReference type="GO" id="GO:0035556">
    <property type="term" value="P:intracellular signal transduction"/>
    <property type="evidence" value="ECO:0007669"/>
    <property type="project" value="InterPro"/>
</dbReference>
<keyword evidence="8" id="KW-1185">Reference proteome</keyword>
<dbReference type="InterPro" id="IPR036188">
    <property type="entry name" value="FAD/NAD-bd_sf"/>
</dbReference>
<dbReference type="Pfam" id="PF00615">
    <property type="entry name" value="RGS"/>
    <property type="match status" value="1"/>
</dbReference>
<keyword evidence="4" id="KW-0274">FAD</keyword>
<accession>A0AAW2ZS49</accession>
<evidence type="ECO:0000256" key="4">
    <source>
        <dbReference type="ARBA" id="ARBA00022827"/>
    </source>
</evidence>
<dbReference type="PANTHER" id="PTHR43735">
    <property type="entry name" value="APOPTOSIS-INDUCING FACTOR 1"/>
    <property type="match status" value="1"/>
</dbReference>
<comment type="similarity">
    <text evidence="1">Belongs to the FAD-dependent oxidoreductase family.</text>
</comment>
<proteinExistence type="inferred from homology"/>
<evidence type="ECO:0000256" key="1">
    <source>
        <dbReference type="ARBA" id="ARBA00006442"/>
    </source>
</evidence>
<dbReference type="Gene3D" id="1.10.167.10">
    <property type="entry name" value="Regulator of G-protein Signalling 4, domain 2"/>
    <property type="match status" value="1"/>
</dbReference>
<dbReference type="SUPFAM" id="SSF48097">
    <property type="entry name" value="Regulator of G-protein signaling, RGS"/>
    <property type="match status" value="1"/>
</dbReference>
<dbReference type="InterPro" id="IPR036388">
    <property type="entry name" value="WH-like_DNA-bd_sf"/>
</dbReference>
<dbReference type="GO" id="GO:0009968">
    <property type="term" value="P:negative regulation of signal transduction"/>
    <property type="evidence" value="ECO:0007669"/>
    <property type="project" value="UniProtKB-KW"/>
</dbReference>
<keyword evidence="3" id="KW-0734">Signal transduction inhibitor</keyword>